<proteinExistence type="predicted"/>
<dbReference type="Gene3D" id="3.30.1520.10">
    <property type="entry name" value="Phox-like domain"/>
    <property type="match status" value="1"/>
</dbReference>
<accession>A0A0A1UGT0</accession>
<dbReference type="PROSITE" id="PS50195">
    <property type="entry name" value="PX"/>
    <property type="match status" value="1"/>
</dbReference>
<name>A0A0A1UGT0_ENTIV</name>
<dbReference type="OrthoDB" id="5227681at2759"/>
<gene>
    <name evidence="2" type="ORF">EIN_428000</name>
</gene>
<evidence type="ECO:0000313" key="3">
    <source>
        <dbReference type="Proteomes" id="UP000014680"/>
    </source>
</evidence>
<dbReference type="CDD" id="cd06093">
    <property type="entry name" value="PX_domain"/>
    <property type="match status" value="1"/>
</dbReference>
<dbReference type="Pfam" id="PF00787">
    <property type="entry name" value="PX"/>
    <property type="match status" value="1"/>
</dbReference>
<dbReference type="VEuPathDB" id="AmoebaDB:EIN_428000"/>
<dbReference type="AlphaFoldDB" id="A0A0A1UGT0"/>
<evidence type="ECO:0000313" key="2">
    <source>
        <dbReference type="EMBL" id="ELP95124.1"/>
    </source>
</evidence>
<dbReference type="KEGG" id="eiv:EIN_428000"/>
<dbReference type="Proteomes" id="UP000014680">
    <property type="component" value="Unassembled WGS sequence"/>
</dbReference>
<dbReference type="GO" id="GO:0035091">
    <property type="term" value="F:phosphatidylinositol binding"/>
    <property type="evidence" value="ECO:0007669"/>
    <property type="project" value="InterPro"/>
</dbReference>
<dbReference type="SUPFAM" id="SSF64268">
    <property type="entry name" value="PX domain"/>
    <property type="match status" value="1"/>
</dbReference>
<dbReference type="GeneID" id="14894201"/>
<dbReference type="RefSeq" id="XP_004261895.1">
    <property type="nucleotide sequence ID" value="XM_004261847.1"/>
</dbReference>
<reference evidence="2 3" key="1">
    <citation type="submission" date="2012-10" db="EMBL/GenBank/DDBJ databases">
        <authorList>
            <person name="Zafar N."/>
            <person name="Inman J."/>
            <person name="Hall N."/>
            <person name="Lorenzi H."/>
            <person name="Caler E."/>
        </authorList>
    </citation>
    <scope>NUCLEOTIDE SEQUENCE [LARGE SCALE GENOMIC DNA]</scope>
    <source>
        <strain evidence="2 3">IP1</strain>
    </source>
</reference>
<sequence>MSLVDTYYGEQSAITTDFTIALKDTVSNVDKNVNFYTILFTWKQKKIWKTTPKRFSEFEAFHNLIKYVTNDPCITTLPPKLFVHTKESLEERKRGLTNYIYNITKSCHLIQIAEVRQFFEIPFVVQLYYSATPTQLPVAGENDIPESVKQMYTDGCTWATHFSRLFKNLHQLATFEEQDDFFTKNKEMVGNMRQFFQIQMDTFRQVIKEQSNQTLKDVFLTSHRIWLWIVNMPQIIHALNVMPPPTFIDLMQYLNKETGEINIPVSVTTSTGDSVRDYFNQVASLRRQAASLEKLVVKNNFVITPLTKTKIQEVWNNIKRLVEGIVEYNQFINADNCLDVKDIYIAATELDIQFSRRLGVLIDKRPEGDCVEKVGYIEAKGNDNHVFVMQELYQPFVL</sequence>
<dbReference type="InterPro" id="IPR036871">
    <property type="entry name" value="PX_dom_sf"/>
</dbReference>
<keyword evidence="3" id="KW-1185">Reference proteome</keyword>
<evidence type="ECO:0000259" key="1">
    <source>
        <dbReference type="PROSITE" id="PS50195"/>
    </source>
</evidence>
<dbReference type="OMA" id="LTSHRIW"/>
<dbReference type="InterPro" id="IPR001683">
    <property type="entry name" value="PX_dom"/>
</dbReference>
<organism evidence="2 3">
    <name type="scientific">Entamoeba invadens IP1</name>
    <dbReference type="NCBI Taxonomy" id="370355"/>
    <lineage>
        <taxon>Eukaryota</taxon>
        <taxon>Amoebozoa</taxon>
        <taxon>Evosea</taxon>
        <taxon>Archamoebae</taxon>
        <taxon>Mastigamoebida</taxon>
        <taxon>Entamoebidae</taxon>
        <taxon>Entamoeba</taxon>
    </lineage>
</organism>
<protein>
    <recommendedName>
        <fullName evidence="1">PX domain-containing protein</fullName>
    </recommendedName>
</protein>
<feature type="domain" description="PX" evidence="1">
    <location>
        <begin position="14"/>
        <end position="126"/>
    </location>
</feature>
<dbReference type="EMBL" id="KB206168">
    <property type="protein sequence ID" value="ELP95124.1"/>
    <property type="molecule type" value="Genomic_DNA"/>
</dbReference>